<name>A0A8C8E6C7_9STRI</name>
<organism evidence="1 2">
    <name type="scientific">Otus sunia</name>
    <name type="common">Oriental scops-owl</name>
    <dbReference type="NCBI Taxonomy" id="257818"/>
    <lineage>
        <taxon>Eukaryota</taxon>
        <taxon>Metazoa</taxon>
        <taxon>Chordata</taxon>
        <taxon>Craniata</taxon>
        <taxon>Vertebrata</taxon>
        <taxon>Euteleostomi</taxon>
        <taxon>Archelosauria</taxon>
        <taxon>Archosauria</taxon>
        <taxon>Dinosauria</taxon>
        <taxon>Saurischia</taxon>
        <taxon>Theropoda</taxon>
        <taxon>Coelurosauria</taxon>
        <taxon>Aves</taxon>
        <taxon>Neognathae</taxon>
        <taxon>Neoaves</taxon>
        <taxon>Telluraves</taxon>
        <taxon>Strigiformes</taxon>
        <taxon>Strigidae</taxon>
        <taxon>Otus</taxon>
    </lineage>
</organism>
<proteinExistence type="predicted"/>
<keyword evidence="2" id="KW-1185">Reference proteome</keyword>
<reference evidence="1" key="2">
    <citation type="submission" date="2025-09" db="UniProtKB">
        <authorList>
            <consortium name="Ensembl"/>
        </authorList>
    </citation>
    <scope>IDENTIFICATION</scope>
</reference>
<dbReference type="Proteomes" id="UP000694552">
    <property type="component" value="Unplaced"/>
</dbReference>
<sequence length="110" mass="11846">MKTRKVICGTSTFCSRLRPKGSASARPRPAACMSGASVCTPEQDTERGECHWQAELPRDGASPGLTTHPKAGKCLWNWLKSQEQTASHGHLSQLSHGKVLLGKVGLHLLS</sequence>
<evidence type="ECO:0000313" key="2">
    <source>
        <dbReference type="Proteomes" id="UP000694552"/>
    </source>
</evidence>
<dbReference type="AlphaFoldDB" id="A0A8C8E6C7"/>
<dbReference type="Ensembl" id="ENSOSUT00000003370.1">
    <property type="protein sequence ID" value="ENSOSUP00000003274.1"/>
    <property type="gene ID" value="ENSOSUG00000002309.1"/>
</dbReference>
<reference evidence="1" key="1">
    <citation type="submission" date="2025-08" db="UniProtKB">
        <authorList>
            <consortium name="Ensembl"/>
        </authorList>
    </citation>
    <scope>IDENTIFICATION</scope>
</reference>
<evidence type="ECO:0000313" key="1">
    <source>
        <dbReference type="Ensembl" id="ENSOSUP00000003274.1"/>
    </source>
</evidence>
<protein>
    <submittedName>
        <fullName evidence="1">Uncharacterized protein</fullName>
    </submittedName>
</protein>
<accession>A0A8C8E6C7</accession>